<evidence type="ECO:0000256" key="1">
    <source>
        <dbReference type="SAM" id="MobiDB-lite"/>
    </source>
</evidence>
<evidence type="ECO:0000313" key="3">
    <source>
        <dbReference type="Proteomes" id="UP000250235"/>
    </source>
</evidence>
<feature type="region of interest" description="Disordered" evidence="1">
    <location>
        <begin position="20"/>
        <end position="65"/>
    </location>
</feature>
<gene>
    <name evidence="2" type="ORF">F511_02732</name>
</gene>
<dbReference type="AlphaFoldDB" id="A0A2Z7A8Z8"/>
<proteinExistence type="predicted"/>
<organism evidence="2 3">
    <name type="scientific">Dorcoceras hygrometricum</name>
    <dbReference type="NCBI Taxonomy" id="472368"/>
    <lineage>
        <taxon>Eukaryota</taxon>
        <taxon>Viridiplantae</taxon>
        <taxon>Streptophyta</taxon>
        <taxon>Embryophyta</taxon>
        <taxon>Tracheophyta</taxon>
        <taxon>Spermatophyta</taxon>
        <taxon>Magnoliopsida</taxon>
        <taxon>eudicotyledons</taxon>
        <taxon>Gunneridae</taxon>
        <taxon>Pentapetalae</taxon>
        <taxon>asterids</taxon>
        <taxon>lamiids</taxon>
        <taxon>Lamiales</taxon>
        <taxon>Gesneriaceae</taxon>
        <taxon>Didymocarpoideae</taxon>
        <taxon>Trichosporeae</taxon>
        <taxon>Loxocarpinae</taxon>
        <taxon>Dorcoceras</taxon>
    </lineage>
</organism>
<accession>A0A2Z7A8Z8</accession>
<name>A0A2Z7A8Z8_9LAMI</name>
<sequence>MLVVFEGTMKKDKPVFLLGSSSSAKKWPKRKDKKCSTPGKEEKPKKKPEARAPKQNKSKDVATNATSLGIGEGAVGLPRAASNCEGIFYIEINMSLNSTSCVRPCVQSEIKHAIHNALTQASKSCIERSALARGVQRYHSHFSRSCLPPAIKEDKVQ</sequence>
<dbReference type="EMBL" id="KV017833">
    <property type="protein sequence ID" value="KZV17885.1"/>
    <property type="molecule type" value="Genomic_DNA"/>
</dbReference>
<dbReference type="Proteomes" id="UP000250235">
    <property type="component" value="Unassembled WGS sequence"/>
</dbReference>
<keyword evidence="3" id="KW-1185">Reference proteome</keyword>
<evidence type="ECO:0000313" key="2">
    <source>
        <dbReference type="EMBL" id="KZV17885.1"/>
    </source>
</evidence>
<feature type="compositionally biased region" description="Basic and acidic residues" evidence="1">
    <location>
        <begin position="39"/>
        <end position="60"/>
    </location>
</feature>
<reference evidence="2 3" key="1">
    <citation type="journal article" date="2015" name="Proc. Natl. Acad. Sci. U.S.A.">
        <title>The resurrection genome of Boea hygrometrica: A blueprint for survival of dehydration.</title>
        <authorList>
            <person name="Xiao L."/>
            <person name="Yang G."/>
            <person name="Zhang L."/>
            <person name="Yang X."/>
            <person name="Zhao S."/>
            <person name="Ji Z."/>
            <person name="Zhou Q."/>
            <person name="Hu M."/>
            <person name="Wang Y."/>
            <person name="Chen M."/>
            <person name="Xu Y."/>
            <person name="Jin H."/>
            <person name="Xiao X."/>
            <person name="Hu G."/>
            <person name="Bao F."/>
            <person name="Hu Y."/>
            <person name="Wan P."/>
            <person name="Li L."/>
            <person name="Deng X."/>
            <person name="Kuang T."/>
            <person name="Xiang C."/>
            <person name="Zhu J.K."/>
            <person name="Oliver M.J."/>
            <person name="He Y."/>
        </authorList>
    </citation>
    <scope>NUCLEOTIDE SEQUENCE [LARGE SCALE GENOMIC DNA]</scope>
    <source>
        <strain evidence="3">cv. XS01</strain>
    </source>
</reference>
<protein>
    <submittedName>
        <fullName evidence="2">Uncharacterized protein</fullName>
    </submittedName>
</protein>